<dbReference type="EMBL" id="SACT01000002">
    <property type="protein sequence ID" value="RVT52624.1"/>
    <property type="molecule type" value="Genomic_DNA"/>
</dbReference>
<protein>
    <submittedName>
        <fullName evidence="2">DUF4397 domain-containing protein</fullName>
    </submittedName>
</protein>
<dbReference type="AlphaFoldDB" id="A0A3S2TS06"/>
<dbReference type="PROSITE" id="PS51257">
    <property type="entry name" value="PROKAR_LIPOPROTEIN"/>
    <property type="match status" value="1"/>
</dbReference>
<dbReference type="Proteomes" id="UP000288178">
    <property type="component" value="Unassembled WGS sequence"/>
</dbReference>
<dbReference type="OrthoDB" id="9149069at2"/>
<dbReference type="InterPro" id="IPR025510">
    <property type="entry name" value="DUF4397"/>
</dbReference>
<keyword evidence="3" id="KW-1185">Reference proteome</keyword>
<evidence type="ECO:0000313" key="3">
    <source>
        <dbReference type="Proteomes" id="UP000288178"/>
    </source>
</evidence>
<dbReference type="Pfam" id="PF14344">
    <property type="entry name" value="DUF4397"/>
    <property type="match status" value="2"/>
</dbReference>
<comment type="caution">
    <text evidence="2">The sequence shown here is derived from an EMBL/GenBank/DDBJ whole genome shotgun (WGS) entry which is preliminary data.</text>
</comment>
<proteinExistence type="predicted"/>
<dbReference type="RefSeq" id="WP_128197997.1">
    <property type="nucleotide sequence ID" value="NZ_SACT01000002.1"/>
</dbReference>
<name>A0A3S2TS06_9BURK</name>
<reference evidence="2 3" key="1">
    <citation type="submission" date="2019-01" db="EMBL/GenBank/DDBJ databases">
        <authorList>
            <person name="Chen W.-M."/>
        </authorList>
    </citation>
    <scope>NUCLEOTIDE SEQUENCE [LARGE SCALE GENOMIC DNA]</scope>
    <source>
        <strain evidence="2 3">ICH-3</strain>
    </source>
</reference>
<organism evidence="2 3">
    <name type="scientific">Rubrivivax albus</name>
    <dbReference type="NCBI Taxonomy" id="2499835"/>
    <lineage>
        <taxon>Bacteria</taxon>
        <taxon>Pseudomonadati</taxon>
        <taxon>Pseudomonadota</taxon>
        <taxon>Betaproteobacteria</taxon>
        <taxon>Burkholderiales</taxon>
        <taxon>Sphaerotilaceae</taxon>
        <taxon>Rubrivivax</taxon>
    </lineage>
</organism>
<accession>A0A3S2TS06</accession>
<gene>
    <name evidence="2" type="ORF">ENE75_09360</name>
</gene>
<evidence type="ECO:0000259" key="1">
    <source>
        <dbReference type="Pfam" id="PF14344"/>
    </source>
</evidence>
<sequence length="437" mass="43752">MPNPNRPEVLPSLRRACIAVLLAGSALLLLACGGGEDRSKAQIRLINASVDHGALDLYDEQGRRLKAAVAFGGDAGYAEVDPDDADLDVTRAGSTTPLASPAPVLAEGDRYSLVAYSNGSSLATVVIDDNVGAPDSGKTRIRVLNAAPDAGALDVYLTAADVDLADAEPAQANAGAGTVSALVTADAATWRLRVTAAGDRDDLRLDLPALTLASRDVVTLVLTPGAGGVLVDALVLVQRAEVTLRAGTAARVRVVAGVTASGAVAASAGGVTLMNGTGAPAAGAYRLVPAGEAGASASVDGRAIDVPAAALTAGRDYTLLVYGPADAAVAAWMADDNRLPTVSGRAKLRLVHGLADVTDAIALTLDFNPVADGVAAGTASPSAQVDAVTTGALSVTAPGRGSPLWQADDQVLAAGSVYTLFVVGAESTATGILRKDR</sequence>
<feature type="domain" description="DUF4397" evidence="1">
    <location>
        <begin position="250"/>
        <end position="354"/>
    </location>
</feature>
<feature type="domain" description="DUF4397" evidence="1">
    <location>
        <begin position="41"/>
        <end position="156"/>
    </location>
</feature>
<evidence type="ECO:0000313" key="2">
    <source>
        <dbReference type="EMBL" id="RVT52624.1"/>
    </source>
</evidence>